<comment type="similarity">
    <text evidence="5">Belongs to the TMEM179 family.</text>
</comment>
<keyword evidence="3 6" id="KW-1133">Transmembrane helix</keyword>
<keyword evidence="4 6" id="KW-0472">Membrane</keyword>
<keyword evidence="2 6" id="KW-0812">Transmembrane</keyword>
<proteinExistence type="inferred from homology"/>
<dbReference type="Proteomes" id="UP001347796">
    <property type="component" value="Unassembled WGS sequence"/>
</dbReference>
<organism evidence="7 8">
    <name type="scientific">Patella caerulea</name>
    <name type="common">Rayed Mediterranean limpet</name>
    <dbReference type="NCBI Taxonomy" id="87958"/>
    <lineage>
        <taxon>Eukaryota</taxon>
        <taxon>Metazoa</taxon>
        <taxon>Spiralia</taxon>
        <taxon>Lophotrochozoa</taxon>
        <taxon>Mollusca</taxon>
        <taxon>Gastropoda</taxon>
        <taxon>Patellogastropoda</taxon>
        <taxon>Patelloidea</taxon>
        <taxon>Patellidae</taxon>
        <taxon>Patella</taxon>
    </lineage>
</organism>
<feature type="transmembrane region" description="Helical" evidence="6">
    <location>
        <begin position="12"/>
        <end position="34"/>
    </location>
</feature>
<evidence type="ECO:0000256" key="6">
    <source>
        <dbReference type="SAM" id="Phobius"/>
    </source>
</evidence>
<feature type="transmembrane region" description="Helical" evidence="6">
    <location>
        <begin position="68"/>
        <end position="90"/>
    </location>
</feature>
<dbReference type="EMBL" id="JAZGQO010000007">
    <property type="protein sequence ID" value="KAK6183716.1"/>
    <property type="molecule type" value="Genomic_DNA"/>
</dbReference>
<dbReference type="InterPro" id="IPR059010">
    <property type="entry name" value="TMEM179-179B"/>
</dbReference>
<dbReference type="InterPro" id="IPR029673">
    <property type="entry name" value="TMEM179"/>
</dbReference>
<reference evidence="7 8" key="1">
    <citation type="submission" date="2024-01" db="EMBL/GenBank/DDBJ databases">
        <title>The genome of the rayed Mediterranean limpet Patella caerulea (Linnaeus, 1758).</title>
        <authorList>
            <person name="Anh-Thu Weber A."/>
            <person name="Halstead-Nussloch G."/>
        </authorList>
    </citation>
    <scope>NUCLEOTIDE SEQUENCE [LARGE SCALE GENOMIC DNA]</scope>
    <source>
        <strain evidence="7">AATW-2023a</strain>
        <tissue evidence="7">Whole specimen</tissue>
    </source>
</reference>
<gene>
    <name evidence="7" type="ORF">SNE40_011142</name>
</gene>
<evidence type="ECO:0000256" key="1">
    <source>
        <dbReference type="ARBA" id="ARBA00004141"/>
    </source>
</evidence>
<comment type="subcellular location">
    <subcellularLocation>
        <location evidence="1">Membrane</location>
        <topology evidence="1">Multi-pass membrane protein</topology>
    </subcellularLocation>
</comment>
<dbReference type="PANTHER" id="PTHR31872">
    <property type="entry name" value="TRANSMEMBRANE PROTEIN 179"/>
    <property type="match status" value="1"/>
</dbReference>
<evidence type="ECO:0000256" key="2">
    <source>
        <dbReference type="ARBA" id="ARBA00022692"/>
    </source>
</evidence>
<evidence type="ECO:0000313" key="7">
    <source>
        <dbReference type="EMBL" id="KAK6183716.1"/>
    </source>
</evidence>
<name>A0AAN8Q0Z3_PATCE</name>
<feature type="transmembrane region" description="Helical" evidence="6">
    <location>
        <begin position="102"/>
        <end position="128"/>
    </location>
</feature>
<dbReference type="Pfam" id="PF26158">
    <property type="entry name" value="Claudin_TMEM179-179B"/>
    <property type="match status" value="1"/>
</dbReference>
<accession>A0AAN8Q0Z3</accession>
<comment type="caution">
    <text evidence="7">The sequence shown here is derived from an EMBL/GenBank/DDBJ whole genome shotgun (WGS) entry which is preliminary data.</text>
</comment>
<evidence type="ECO:0000256" key="4">
    <source>
        <dbReference type="ARBA" id="ARBA00023136"/>
    </source>
</evidence>
<evidence type="ECO:0000313" key="8">
    <source>
        <dbReference type="Proteomes" id="UP001347796"/>
    </source>
</evidence>
<sequence length="224" mass="24967">MKIPDVQLFIQALLYLTIVFTGFTTAISVGLTTMNFDGNCILYSEVNWKNATFSTFGFSDKVNCNFPVYFNVFACIFFSLGMFCYFTYAICQKDPNIGSQMWVMPFVLISAAMGIVSFIVSCIISVGFKTLCDGITSSPGRLTSCSQGQKMNWNAQRNTDYNGSHYYAYFTVAQTASWIGFLAWVVQCALGIVRFVRNRRLRSQAFDSSINADTAKIGNVEPTA</sequence>
<protein>
    <submittedName>
        <fullName evidence="7">Uncharacterized protein</fullName>
    </submittedName>
</protein>
<dbReference type="AlphaFoldDB" id="A0AAN8Q0Z3"/>
<keyword evidence="8" id="KW-1185">Reference proteome</keyword>
<dbReference type="PANTHER" id="PTHR31872:SF7">
    <property type="entry name" value="TRANSMEMBRANE PROTEIN 179B-LIKE"/>
    <property type="match status" value="1"/>
</dbReference>
<evidence type="ECO:0000256" key="3">
    <source>
        <dbReference type="ARBA" id="ARBA00022989"/>
    </source>
</evidence>
<feature type="transmembrane region" description="Helical" evidence="6">
    <location>
        <begin position="166"/>
        <end position="193"/>
    </location>
</feature>
<evidence type="ECO:0000256" key="5">
    <source>
        <dbReference type="ARBA" id="ARBA00093776"/>
    </source>
</evidence>